<dbReference type="EMBL" id="JBHRST010000018">
    <property type="protein sequence ID" value="MFC3098315.1"/>
    <property type="molecule type" value="Genomic_DNA"/>
</dbReference>
<evidence type="ECO:0000313" key="1">
    <source>
        <dbReference type="EMBL" id="MFC3098315.1"/>
    </source>
</evidence>
<evidence type="ECO:0008006" key="3">
    <source>
        <dbReference type="Google" id="ProtNLM"/>
    </source>
</evidence>
<dbReference type="Proteomes" id="UP001595456">
    <property type="component" value="Unassembled WGS sequence"/>
</dbReference>
<accession>A0ABV7E6K3</accession>
<keyword evidence="2" id="KW-1185">Reference proteome</keyword>
<dbReference type="RefSeq" id="WP_336926892.1">
    <property type="nucleotide sequence ID" value="NZ_JBANRO010000010.1"/>
</dbReference>
<comment type="caution">
    <text evidence="1">The sequence shown here is derived from an EMBL/GenBank/DDBJ whole genome shotgun (WGS) entry which is preliminary data.</text>
</comment>
<organism evidence="1 2">
    <name type="scientific">Alteraurantiacibacter palmitatis</name>
    <dbReference type="NCBI Taxonomy" id="2054628"/>
    <lineage>
        <taxon>Bacteria</taxon>
        <taxon>Pseudomonadati</taxon>
        <taxon>Pseudomonadota</taxon>
        <taxon>Alphaproteobacteria</taxon>
        <taxon>Sphingomonadales</taxon>
        <taxon>Erythrobacteraceae</taxon>
        <taxon>Alteraurantiacibacter</taxon>
    </lineage>
</organism>
<evidence type="ECO:0000313" key="2">
    <source>
        <dbReference type="Proteomes" id="UP001595456"/>
    </source>
</evidence>
<proteinExistence type="predicted"/>
<gene>
    <name evidence="1" type="ORF">ACFODU_10985</name>
</gene>
<name>A0ABV7E6K3_9SPHN</name>
<sequence length="305" mass="33355">MTGDRSADLDARLASVLTREVHPAITGFAQGLARESGAAGHAAVLFYGSNLRTGSLDGVLDYYLLLPGPAEKGLWPRVSYREWQHEGETLRAKIAAMTLAKFAEACRGDTLDTTIWARFVQPCALVHAGSAGVETQVLDALGEAARTAARLAAACGPVSGTEEEFWRALFRATYRAELRVEKPGRENSILEANAAHFAGLLRAALTAQGIAVACEADGAIRPDLPPARRAAVLRWWNRRRRMGKPLNIARLLRAARTFDGAGRYVAWKVERHTGIHIPMTPWREAHPVLAAPGVIWQLWREGKLR</sequence>
<protein>
    <recommendedName>
        <fullName evidence="3">Nucleotidyltransferase</fullName>
    </recommendedName>
</protein>
<reference evidence="2" key="1">
    <citation type="journal article" date="2019" name="Int. J. Syst. Evol. Microbiol.">
        <title>The Global Catalogue of Microorganisms (GCM) 10K type strain sequencing project: providing services to taxonomists for standard genome sequencing and annotation.</title>
        <authorList>
            <consortium name="The Broad Institute Genomics Platform"/>
            <consortium name="The Broad Institute Genome Sequencing Center for Infectious Disease"/>
            <person name="Wu L."/>
            <person name="Ma J."/>
        </authorList>
    </citation>
    <scope>NUCLEOTIDE SEQUENCE [LARGE SCALE GENOMIC DNA]</scope>
    <source>
        <strain evidence="2">KCTC 52607</strain>
    </source>
</reference>